<dbReference type="InterPro" id="IPR002182">
    <property type="entry name" value="NB-ARC"/>
</dbReference>
<proteinExistence type="predicted"/>
<dbReference type="Pfam" id="PF25000">
    <property type="entry name" value="DUF7779"/>
    <property type="match status" value="1"/>
</dbReference>
<dbReference type="InterPro" id="IPR019734">
    <property type="entry name" value="TPR_rpt"/>
</dbReference>
<dbReference type="Gene3D" id="3.40.50.300">
    <property type="entry name" value="P-loop containing nucleotide triphosphate hydrolases"/>
    <property type="match status" value="1"/>
</dbReference>
<dbReference type="OrthoDB" id="5986190at2759"/>
<evidence type="ECO:0000313" key="4">
    <source>
        <dbReference type="Proteomes" id="UP001153618"/>
    </source>
</evidence>
<dbReference type="Pfam" id="PF13374">
    <property type="entry name" value="TPR_10"/>
    <property type="match status" value="5"/>
</dbReference>
<evidence type="ECO:0000259" key="2">
    <source>
        <dbReference type="Pfam" id="PF25000"/>
    </source>
</evidence>
<evidence type="ECO:0000313" key="3">
    <source>
        <dbReference type="EMBL" id="CAG7986398.1"/>
    </source>
</evidence>
<evidence type="ECO:0008006" key="5">
    <source>
        <dbReference type="Google" id="ProtNLM"/>
    </source>
</evidence>
<feature type="domain" description="DUF7779" evidence="2">
    <location>
        <begin position="310"/>
        <end position="394"/>
    </location>
</feature>
<dbReference type="Gene3D" id="1.25.40.10">
    <property type="entry name" value="Tetratricopeptide repeat domain"/>
    <property type="match status" value="3"/>
</dbReference>
<dbReference type="SUPFAM" id="SSF52540">
    <property type="entry name" value="P-loop containing nucleoside triphosphate hydrolases"/>
    <property type="match status" value="1"/>
</dbReference>
<dbReference type="SUPFAM" id="SSF48452">
    <property type="entry name" value="TPR-like"/>
    <property type="match status" value="3"/>
</dbReference>
<sequence length="949" mass="108576">MATISYGGENDGIQVGINHGSIYTAPDKPELRPDPLFIVPIPRDPDFVSRDDLLHRIEQSSVAGSRTVLFGLGGVGKTRLTAEYCHQVRQLSPDTWVFWVHASNAARCEKSLHDIAERAKIPGRKDRNVNIYQLFGHWLQDGNLGKWVLVLDNLDDDELLRQPSTTTSTHPPLRDLLDSSHGSLIVTTRDRRVALEIASSRKHLIEVQPMNRDEAVDLMQNKLDLGTERADLLQLAEELEFMPLAMMQAASYIAHRSPRCSPSQYQAKLRESDHRAIDLLKREGHGMHRDYEAKNSILLAWQMSFDHIRQNKQSAADLLSLMSFFDRQGIPEYLLRMQDMDSGREDTDDLPEHDDEFESDIATLRDYSFIATDGNGTFTMHRLVQLTIRTWLKTHDPEELWKGSFIRNLNSEFPTGEYENWEKCRSLFPHVRSAVLHQPKLQHPLLDWAGLLYKGAWYARECGNYSNMKDLAIISRRERLKLSGADADETLHSTTMLADAYHMDGQWKMAEQLNVQALDIRKTMLGVDHPDTLSSMANLAATFRDQGRWEEAEQLTMQVLETRKTILGVNHPSTLMSMANLAMMLWDQGRWQEAEQLYLQVVETHKMVLGMEHPGTLTSMANLATTLHNQGRWKEAEQLNMQVLETRKTILGVKHPSTLMSMANLAATFRDQGRRKEAEQLNMQVLKTRKAILGVDHPSTLTSMTNLAATFRDQGRWEEAEQLELQTLESHKASLGLDHPDTLITMANLAVTFWKQGRFDEAERLNVLVLETRMTRLGADHPDTLRSMANLATTLWDQGRREKAEQLQVQIMEIHKTKLGVNHPDTLVSMANVAHMWDTMGQYTQAIDLLRECVVKLQRVLGPAHPRTIWNRQTLLEWESEHLHIKPSSRSRRRAARGPWRQFHRFMKRSWMCTQQATVTGHISSGCALLCFCLSSVSLCYFRLSNLDE</sequence>
<dbReference type="PANTHER" id="PTHR46082:SF6">
    <property type="entry name" value="AAA+ ATPASE DOMAIN-CONTAINING PROTEIN-RELATED"/>
    <property type="match status" value="1"/>
</dbReference>
<dbReference type="InterPro" id="IPR056681">
    <property type="entry name" value="DUF7779"/>
</dbReference>
<evidence type="ECO:0000259" key="1">
    <source>
        <dbReference type="Pfam" id="PF00931"/>
    </source>
</evidence>
<dbReference type="SMART" id="SM00028">
    <property type="entry name" value="TPR"/>
    <property type="match status" value="5"/>
</dbReference>
<organism evidence="3 4">
    <name type="scientific">Penicillium olsonii</name>
    <dbReference type="NCBI Taxonomy" id="99116"/>
    <lineage>
        <taxon>Eukaryota</taxon>
        <taxon>Fungi</taxon>
        <taxon>Dikarya</taxon>
        <taxon>Ascomycota</taxon>
        <taxon>Pezizomycotina</taxon>
        <taxon>Eurotiomycetes</taxon>
        <taxon>Eurotiomycetidae</taxon>
        <taxon>Eurotiales</taxon>
        <taxon>Aspergillaceae</taxon>
        <taxon>Penicillium</taxon>
    </lineage>
</organism>
<feature type="domain" description="NB-ARC" evidence="1">
    <location>
        <begin position="68"/>
        <end position="222"/>
    </location>
</feature>
<dbReference type="InterPro" id="IPR011990">
    <property type="entry name" value="TPR-like_helical_dom_sf"/>
</dbReference>
<protein>
    <recommendedName>
        <fullName evidence="5">Kinesin light chain</fullName>
    </recommendedName>
</protein>
<dbReference type="EMBL" id="CAJVOS010000010">
    <property type="protein sequence ID" value="CAG7986398.1"/>
    <property type="molecule type" value="Genomic_DNA"/>
</dbReference>
<reference evidence="3" key="1">
    <citation type="submission" date="2021-07" db="EMBL/GenBank/DDBJ databases">
        <authorList>
            <person name="Branca A.L. A."/>
        </authorList>
    </citation>
    <scope>NUCLEOTIDE SEQUENCE</scope>
</reference>
<name>A0A9W4HEA7_PENOL</name>
<dbReference type="Pfam" id="PF13424">
    <property type="entry name" value="TPR_12"/>
    <property type="match status" value="2"/>
</dbReference>
<dbReference type="InterPro" id="IPR027417">
    <property type="entry name" value="P-loop_NTPase"/>
</dbReference>
<keyword evidence="4" id="KW-1185">Reference proteome</keyword>
<accession>A0A9W4HEA7</accession>
<gene>
    <name evidence="3" type="ORF">POLS_LOCUS1451</name>
</gene>
<dbReference type="Pfam" id="PF00931">
    <property type="entry name" value="NB-ARC"/>
    <property type="match status" value="1"/>
</dbReference>
<dbReference type="InterPro" id="IPR053137">
    <property type="entry name" value="NLR-like"/>
</dbReference>
<dbReference type="PANTHER" id="PTHR46082">
    <property type="entry name" value="ATP/GTP-BINDING PROTEIN-RELATED"/>
    <property type="match status" value="1"/>
</dbReference>
<dbReference type="AlphaFoldDB" id="A0A9W4HEA7"/>
<dbReference type="GO" id="GO:0043531">
    <property type="term" value="F:ADP binding"/>
    <property type="evidence" value="ECO:0007669"/>
    <property type="project" value="InterPro"/>
</dbReference>
<dbReference type="Proteomes" id="UP001153618">
    <property type="component" value="Unassembled WGS sequence"/>
</dbReference>
<comment type="caution">
    <text evidence="3">The sequence shown here is derived from an EMBL/GenBank/DDBJ whole genome shotgun (WGS) entry which is preliminary data.</text>
</comment>